<evidence type="ECO:0000256" key="1">
    <source>
        <dbReference type="ARBA" id="ARBA00022679"/>
    </source>
</evidence>
<evidence type="ECO:0000313" key="3">
    <source>
        <dbReference type="EMBL" id="TWB47648.1"/>
    </source>
</evidence>
<sequence>MNGAAPPLVSIDTALDRAAALVDRAPALAIAQIAEVLDAAPDHPRARLIQGRALRLAGDVQVAAEVLRRLAVAEPRSAATALELGLTLRDLGQLPDALTEMRRAGALSPDLAAAWRALADTLALAGEYEEAERAHLAGVKASTRDPILAQAAMAMIEGRLNVAERALRDRLRAQPTDVAAIRMMAELAVRLGRYDDAITLLRRALELAPAFTAARELLARTLQRHNRPADALAEVEHLLAAEPDNPSVLMLKASLLVRIGDQEAAAAVYAHVLARHPQQAKGWMSYGHVLKAIGRVDDAIAAYRTALEQQPTLGEAWWSLANLKTFRFSVDDRAAMERGLRATADDENRLHLHFALGKALEDAGGDDAAAFQAYAEGNRLRRAQLGYDPDETHDQCARIAAMVDRGFLDRARGGSQAPDPIFVVGLPRSGSTLVEQILASHSMVEGTSELPDMMAIAARLAAPGKGASSRGAAAGRYPECLDDLPPDALEALGAEYIARTRVHRHEAKPFFIDKMPNNWMHVALIRAILPKARIVDVRRHPLGVGWSAYKQHFARGQAFTYDLTELGRYYADYATLMAHVDRAAPGSVHRVVYERLVADTENEVHALLEHLGLPFEDGCLAFWDNRRTVRTPSSEQVRQPIFTEGLDHWRRFEPWLAPLKAALGTVLHTYPEVEL</sequence>
<dbReference type="Gene3D" id="3.40.50.300">
    <property type="entry name" value="P-loop containing nucleotide triphosphate hydrolases"/>
    <property type="match status" value="1"/>
</dbReference>
<feature type="repeat" description="TPR" evidence="2">
    <location>
        <begin position="178"/>
        <end position="211"/>
    </location>
</feature>
<dbReference type="SMART" id="SM00028">
    <property type="entry name" value="TPR"/>
    <property type="match status" value="6"/>
</dbReference>
<evidence type="ECO:0000313" key="4">
    <source>
        <dbReference type="Proteomes" id="UP000318050"/>
    </source>
</evidence>
<dbReference type="EMBL" id="VITT01000033">
    <property type="protein sequence ID" value="TWB47648.1"/>
    <property type="molecule type" value="Genomic_DNA"/>
</dbReference>
<dbReference type="PANTHER" id="PTHR12788">
    <property type="entry name" value="PROTEIN-TYROSINE SULFOTRANSFERASE 2"/>
    <property type="match status" value="1"/>
</dbReference>
<dbReference type="SUPFAM" id="SSF52540">
    <property type="entry name" value="P-loop containing nucleoside triphosphate hydrolases"/>
    <property type="match status" value="1"/>
</dbReference>
<dbReference type="Pfam" id="PF13432">
    <property type="entry name" value="TPR_16"/>
    <property type="match status" value="2"/>
</dbReference>
<dbReference type="Gene3D" id="1.25.40.10">
    <property type="entry name" value="Tetratricopeptide repeat domain"/>
    <property type="match status" value="2"/>
</dbReference>
<proteinExistence type="predicted"/>
<protein>
    <submittedName>
        <fullName evidence="3">Tetratricopeptide repeat protein</fullName>
    </submittedName>
</protein>
<dbReference type="OrthoDB" id="9800698at2"/>
<accession>A0A560HM82</accession>
<feature type="repeat" description="TPR" evidence="2">
    <location>
        <begin position="280"/>
        <end position="313"/>
    </location>
</feature>
<dbReference type="InterPro" id="IPR026634">
    <property type="entry name" value="TPST-like"/>
</dbReference>
<reference evidence="3 4" key="1">
    <citation type="submission" date="2019-06" db="EMBL/GenBank/DDBJ databases">
        <title>Genomic Encyclopedia of Type Strains, Phase IV (KMG-V): Genome sequencing to study the core and pangenomes of soil and plant-associated prokaryotes.</title>
        <authorList>
            <person name="Whitman W."/>
        </authorList>
    </citation>
    <scope>NUCLEOTIDE SEQUENCE [LARGE SCALE GENOMIC DNA]</scope>
    <source>
        <strain evidence="3 4">BR 11140</strain>
    </source>
</reference>
<gene>
    <name evidence="3" type="ORF">FBZ92_13321</name>
</gene>
<name>A0A560HM82_9PROT</name>
<dbReference type="Pfam" id="PF13181">
    <property type="entry name" value="TPR_8"/>
    <property type="match status" value="1"/>
</dbReference>
<dbReference type="InterPro" id="IPR027417">
    <property type="entry name" value="P-loop_NTPase"/>
</dbReference>
<dbReference type="InterPro" id="IPR011990">
    <property type="entry name" value="TPR-like_helical_dom_sf"/>
</dbReference>
<keyword evidence="1" id="KW-0808">Transferase</keyword>
<dbReference type="GO" id="GO:0008476">
    <property type="term" value="F:protein-tyrosine sulfotransferase activity"/>
    <property type="evidence" value="ECO:0007669"/>
    <property type="project" value="InterPro"/>
</dbReference>
<dbReference type="InterPro" id="IPR019734">
    <property type="entry name" value="TPR_rpt"/>
</dbReference>
<keyword evidence="2" id="KW-0802">TPR repeat</keyword>
<dbReference type="PANTHER" id="PTHR12788:SF10">
    <property type="entry name" value="PROTEIN-TYROSINE SULFOTRANSFERASE"/>
    <property type="match status" value="1"/>
</dbReference>
<evidence type="ECO:0000256" key="2">
    <source>
        <dbReference type="PROSITE-ProRule" id="PRU00339"/>
    </source>
</evidence>
<dbReference type="Pfam" id="PF13469">
    <property type="entry name" value="Sulfotransfer_3"/>
    <property type="match status" value="1"/>
</dbReference>
<dbReference type="PROSITE" id="PS50005">
    <property type="entry name" value="TPR"/>
    <property type="match status" value="2"/>
</dbReference>
<dbReference type="AlphaFoldDB" id="A0A560HM82"/>
<comment type="caution">
    <text evidence="3">The sequence shown here is derived from an EMBL/GenBank/DDBJ whole genome shotgun (WGS) entry which is preliminary data.</text>
</comment>
<organism evidence="3 4">
    <name type="scientific">Nitrospirillum amazonense</name>
    <dbReference type="NCBI Taxonomy" id="28077"/>
    <lineage>
        <taxon>Bacteria</taxon>
        <taxon>Pseudomonadati</taxon>
        <taxon>Pseudomonadota</taxon>
        <taxon>Alphaproteobacteria</taxon>
        <taxon>Rhodospirillales</taxon>
        <taxon>Azospirillaceae</taxon>
        <taxon>Nitrospirillum</taxon>
    </lineage>
</organism>
<dbReference type="Proteomes" id="UP000318050">
    <property type="component" value="Unassembled WGS sequence"/>
</dbReference>
<dbReference type="SUPFAM" id="SSF48452">
    <property type="entry name" value="TPR-like"/>
    <property type="match status" value="2"/>
</dbReference>
<dbReference type="Pfam" id="PF14559">
    <property type="entry name" value="TPR_19"/>
    <property type="match status" value="1"/>
</dbReference>